<protein>
    <submittedName>
        <fullName evidence="2">Uncharacterized protein</fullName>
    </submittedName>
</protein>
<comment type="caution">
    <text evidence="2">The sequence shown here is derived from an EMBL/GenBank/DDBJ whole genome shotgun (WGS) entry which is preliminary data.</text>
</comment>
<accession>A0A8J2YR41</accession>
<dbReference type="RefSeq" id="WP_189043404.1">
    <property type="nucleotide sequence ID" value="NZ_BMJQ01000002.1"/>
</dbReference>
<evidence type="ECO:0000313" key="3">
    <source>
        <dbReference type="Proteomes" id="UP000646365"/>
    </source>
</evidence>
<feature type="compositionally biased region" description="Pro residues" evidence="1">
    <location>
        <begin position="24"/>
        <end position="36"/>
    </location>
</feature>
<feature type="compositionally biased region" description="Polar residues" evidence="1">
    <location>
        <begin position="1"/>
        <end position="14"/>
    </location>
</feature>
<feature type="region of interest" description="Disordered" evidence="1">
    <location>
        <begin position="1"/>
        <end position="40"/>
    </location>
</feature>
<dbReference type="AlphaFoldDB" id="A0A8J2YR41"/>
<dbReference type="Proteomes" id="UP000646365">
    <property type="component" value="Unassembled WGS sequence"/>
</dbReference>
<sequence length="468" mass="51552">MRSRWQYTPTSSHTAAPVATAEPIPTPVASPAPAPTIPSLDASKDARWAQLVELIAKLPPDKAEQLRAMLGADSLVLTHSAGFGQVLQALELRRSGDRGPAAGEPLMRRVCQLLEPFLIDEPDDSDTGVIRRQSLVPWWEASLAQSAALREIDETYRRAAAAKVPAEMERLEEEAMAELARRAKTLAFKNTAQAVIEDVRRIGIVLAGGAALARALKDLSVDGPPQAPGIELDAVLVRRFGKAYEALSTNRQFDPVWLGHAVMNHLARPWEVVTLIHRVTGCTDIQMLEQTELAPLVDRAIGQLVAVAEEAVRAIREAARGRKADQIETAARCANLYFDLAESIAREIKLERASHWGQAYMASRKQLSDLIPAKLGDFEETITDFLDDWRPGEHSRADHPAFFDAISAADFIGAMKLRAARHGFGMPFGGLERRLQDALGRPMKRPPAGRPDFWPVQKRRLLEGLRLI</sequence>
<gene>
    <name evidence="2" type="ORF">GCM10011611_11490</name>
</gene>
<keyword evidence="3" id="KW-1185">Reference proteome</keyword>
<organism evidence="2 3">
    <name type="scientific">Aliidongia dinghuensis</name>
    <dbReference type="NCBI Taxonomy" id="1867774"/>
    <lineage>
        <taxon>Bacteria</taxon>
        <taxon>Pseudomonadati</taxon>
        <taxon>Pseudomonadota</taxon>
        <taxon>Alphaproteobacteria</taxon>
        <taxon>Rhodospirillales</taxon>
        <taxon>Dongiaceae</taxon>
        <taxon>Aliidongia</taxon>
    </lineage>
</organism>
<reference evidence="2" key="1">
    <citation type="journal article" date="2014" name="Int. J. Syst. Evol. Microbiol.">
        <title>Complete genome sequence of Corynebacterium casei LMG S-19264T (=DSM 44701T), isolated from a smear-ripened cheese.</title>
        <authorList>
            <consortium name="US DOE Joint Genome Institute (JGI-PGF)"/>
            <person name="Walter F."/>
            <person name="Albersmeier A."/>
            <person name="Kalinowski J."/>
            <person name="Ruckert C."/>
        </authorList>
    </citation>
    <scope>NUCLEOTIDE SEQUENCE</scope>
    <source>
        <strain evidence="2">CGMCC 1.15725</strain>
    </source>
</reference>
<evidence type="ECO:0000256" key="1">
    <source>
        <dbReference type="SAM" id="MobiDB-lite"/>
    </source>
</evidence>
<reference evidence="2" key="2">
    <citation type="submission" date="2020-09" db="EMBL/GenBank/DDBJ databases">
        <authorList>
            <person name="Sun Q."/>
            <person name="Zhou Y."/>
        </authorList>
    </citation>
    <scope>NUCLEOTIDE SEQUENCE</scope>
    <source>
        <strain evidence="2">CGMCC 1.15725</strain>
    </source>
</reference>
<dbReference type="EMBL" id="BMJQ01000002">
    <property type="protein sequence ID" value="GGF07706.1"/>
    <property type="molecule type" value="Genomic_DNA"/>
</dbReference>
<proteinExistence type="predicted"/>
<name>A0A8J2YR41_9PROT</name>
<evidence type="ECO:0000313" key="2">
    <source>
        <dbReference type="EMBL" id="GGF07706.1"/>
    </source>
</evidence>